<dbReference type="STRING" id="425514.SAMN05443550_1022"/>
<dbReference type="GO" id="GO:0016987">
    <property type="term" value="F:sigma factor activity"/>
    <property type="evidence" value="ECO:0007669"/>
    <property type="project" value="UniProtKB-KW"/>
</dbReference>
<dbReference type="GO" id="GO:0006352">
    <property type="term" value="P:DNA-templated transcription initiation"/>
    <property type="evidence" value="ECO:0007669"/>
    <property type="project" value="InterPro"/>
</dbReference>
<evidence type="ECO:0000256" key="4">
    <source>
        <dbReference type="ARBA" id="ARBA00023125"/>
    </source>
</evidence>
<evidence type="ECO:0000256" key="1">
    <source>
        <dbReference type="ARBA" id="ARBA00010641"/>
    </source>
</evidence>
<evidence type="ECO:0000313" key="9">
    <source>
        <dbReference type="Proteomes" id="UP000198850"/>
    </source>
</evidence>
<dbReference type="NCBIfam" id="TIGR02937">
    <property type="entry name" value="sigma70-ECF"/>
    <property type="match status" value="1"/>
</dbReference>
<dbReference type="Gene3D" id="1.10.10.10">
    <property type="entry name" value="Winged helix-like DNA-binding domain superfamily/Winged helix DNA-binding domain"/>
    <property type="match status" value="1"/>
</dbReference>
<dbReference type="InterPro" id="IPR007627">
    <property type="entry name" value="RNA_pol_sigma70_r2"/>
</dbReference>
<keyword evidence="5" id="KW-0804">Transcription</keyword>
<keyword evidence="4" id="KW-0238">DNA-binding</keyword>
<dbReference type="PANTHER" id="PTHR43133">
    <property type="entry name" value="RNA POLYMERASE ECF-TYPE SIGMA FACTO"/>
    <property type="match status" value="1"/>
</dbReference>
<dbReference type="InterPro" id="IPR014284">
    <property type="entry name" value="RNA_pol_sigma-70_dom"/>
</dbReference>
<dbReference type="InterPro" id="IPR013324">
    <property type="entry name" value="RNA_pol_sigma_r3/r4-like"/>
</dbReference>
<dbReference type="Proteomes" id="UP000198850">
    <property type="component" value="Unassembled WGS sequence"/>
</dbReference>
<dbReference type="InterPro" id="IPR036388">
    <property type="entry name" value="WH-like_DNA-bd_sf"/>
</dbReference>
<evidence type="ECO:0000256" key="3">
    <source>
        <dbReference type="ARBA" id="ARBA00023082"/>
    </source>
</evidence>
<sequence>MKSKRKFLPEEELVKALKNHDEYAMDILYHMYSRALLRVIYSIVKQPRLAEDLSQETFIKIWESAESYDSSKGRLFTWMLNIARNTSIDVLRSKDYRNQKRWSELDESRSNIDLQRPVHFNPDTIGVRQLVYQLKPEFHSLLEMTYYQGYFHTETADALNMPLGTVKTRLRNAIIELRGFFY</sequence>
<accession>A0A1H3YGX7</accession>
<evidence type="ECO:0000259" key="6">
    <source>
        <dbReference type="Pfam" id="PF04542"/>
    </source>
</evidence>
<feature type="domain" description="RNA polymerase sigma-70 region 2" evidence="6">
    <location>
        <begin position="28"/>
        <end position="95"/>
    </location>
</feature>
<proteinExistence type="inferred from homology"/>
<evidence type="ECO:0000313" key="8">
    <source>
        <dbReference type="EMBL" id="SEA10391.1"/>
    </source>
</evidence>
<comment type="similarity">
    <text evidence="1">Belongs to the sigma-70 factor family. ECF subfamily.</text>
</comment>
<dbReference type="InterPro" id="IPR013325">
    <property type="entry name" value="RNA_pol_sigma_r2"/>
</dbReference>
<dbReference type="PANTHER" id="PTHR43133:SF62">
    <property type="entry name" value="RNA POLYMERASE SIGMA FACTOR SIGZ"/>
    <property type="match status" value="1"/>
</dbReference>
<dbReference type="InterPro" id="IPR039425">
    <property type="entry name" value="RNA_pol_sigma-70-like"/>
</dbReference>
<dbReference type="AlphaFoldDB" id="A0A1H3YGX7"/>
<dbReference type="Pfam" id="PF04545">
    <property type="entry name" value="Sigma70_r4"/>
    <property type="match status" value="1"/>
</dbReference>
<dbReference type="SUPFAM" id="SSF88659">
    <property type="entry name" value="Sigma3 and sigma4 domains of RNA polymerase sigma factors"/>
    <property type="match status" value="1"/>
</dbReference>
<reference evidence="8 9" key="1">
    <citation type="submission" date="2016-10" db="EMBL/GenBank/DDBJ databases">
        <authorList>
            <person name="de Groot N.N."/>
        </authorList>
    </citation>
    <scope>NUCLEOTIDE SEQUENCE [LARGE SCALE GENOMIC DNA]</scope>
    <source>
        <strain evidence="8 9">DSM 19033</strain>
    </source>
</reference>
<feature type="domain" description="RNA polymerase sigma-70 region 4" evidence="7">
    <location>
        <begin position="133"/>
        <end position="178"/>
    </location>
</feature>
<name>A0A1H3YGX7_9SPHI</name>
<dbReference type="EMBL" id="FNRA01000002">
    <property type="protein sequence ID" value="SEA10391.1"/>
    <property type="molecule type" value="Genomic_DNA"/>
</dbReference>
<evidence type="ECO:0000259" key="7">
    <source>
        <dbReference type="Pfam" id="PF04545"/>
    </source>
</evidence>
<dbReference type="Gene3D" id="1.10.1740.10">
    <property type="match status" value="1"/>
</dbReference>
<keyword evidence="9" id="KW-1185">Reference proteome</keyword>
<dbReference type="Pfam" id="PF04542">
    <property type="entry name" value="Sigma70_r2"/>
    <property type="match status" value="1"/>
</dbReference>
<dbReference type="RefSeq" id="WP_245735115.1">
    <property type="nucleotide sequence ID" value="NZ_FNRA01000002.1"/>
</dbReference>
<keyword evidence="2" id="KW-0805">Transcription regulation</keyword>
<gene>
    <name evidence="8" type="ORF">SAMN05443550_1022</name>
</gene>
<keyword evidence="3" id="KW-0731">Sigma factor</keyword>
<dbReference type="InterPro" id="IPR007630">
    <property type="entry name" value="RNA_pol_sigma70_r4"/>
</dbReference>
<evidence type="ECO:0000256" key="5">
    <source>
        <dbReference type="ARBA" id="ARBA00023163"/>
    </source>
</evidence>
<protein>
    <submittedName>
        <fullName evidence="8">RNA polymerase sigma-70 factor, ECF subfamily</fullName>
    </submittedName>
</protein>
<dbReference type="SUPFAM" id="SSF88946">
    <property type="entry name" value="Sigma2 domain of RNA polymerase sigma factors"/>
    <property type="match status" value="1"/>
</dbReference>
<organism evidence="8 9">
    <name type="scientific">Pedobacter hartonius</name>
    <dbReference type="NCBI Taxonomy" id="425514"/>
    <lineage>
        <taxon>Bacteria</taxon>
        <taxon>Pseudomonadati</taxon>
        <taxon>Bacteroidota</taxon>
        <taxon>Sphingobacteriia</taxon>
        <taxon>Sphingobacteriales</taxon>
        <taxon>Sphingobacteriaceae</taxon>
        <taxon>Pedobacter</taxon>
    </lineage>
</organism>
<dbReference type="GO" id="GO:0003677">
    <property type="term" value="F:DNA binding"/>
    <property type="evidence" value="ECO:0007669"/>
    <property type="project" value="UniProtKB-KW"/>
</dbReference>
<evidence type="ECO:0000256" key="2">
    <source>
        <dbReference type="ARBA" id="ARBA00023015"/>
    </source>
</evidence>